<evidence type="ECO:0000313" key="3">
    <source>
        <dbReference type="Proteomes" id="UP001589670"/>
    </source>
</evidence>
<organism evidence="2 3">
    <name type="scientific">Roseovarius ramblicola</name>
    <dbReference type="NCBI Taxonomy" id="2022336"/>
    <lineage>
        <taxon>Bacteria</taxon>
        <taxon>Pseudomonadati</taxon>
        <taxon>Pseudomonadota</taxon>
        <taxon>Alphaproteobacteria</taxon>
        <taxon>Rhodobacterales</taxon>
        <taxon>Roseobacteraceae</taxon>
        <taxon>Roseovarius</taxon>
    </lineage>
</organism>
<feature type="region of interest" description="Disordered" evidence="1">
    <location>
        <begin position="163"/>
        <end position="186"/>
    </location>
</feature>
<proteinExistence type="predicted"/>
<dbReference type="Proteomes" id="UP001589670">
    <property type="component" value="Unassembled WGS sequence"/>
</dbReference>
<protein>
    <submittedName>
        <fullName evidence="2">Uncharacterized protein</fullName>
    </submittedName>
</protein>
<reference evidence="2 3" key="1">
    <citation type="submission" date="2024-09" db="EMBL/GenBank/DDBJ databases">
        <authorList>
            <person name="Sun Q."/>
            <person name="Mori K."/>
        </authorList>
    </citation>
    <scope>NUCLEOTIDE SEQUENCE [LARGE SCALE GENOMIC DNA]</scope>
    <source>
        <strain evidence="2 3">CECT 9424</strain>
    </source>
</reference>
<name>A0ABV5I5T2_9RHOB</name>
<accession>A0ABV5I5T2</accession>
<evidence type="ECO:0000256" key="1">
    <source>
        <dbReference type="SAM" id="MobiDB-lite"/>
    </source>
</evidence>
<keyword evidence="3" id="KW-1185">Reference proteome</keyword>
<sequence>MTASVNILDGARRTIMNFRLPDLTATGGAIRRARSRLRAFDEARAGRQYLACRCARTDTPFEAVFVRRRGKPRYALEAVRTPEPQTNQGAAGGAPTTPHDIRHFDLNAVDCPHCGEGHFIKCARCGAFVCGGRSERRRGGLYFRCAPSCGSEGSIGTLERIETTAPPRAPQIAQGKTPLRLPKPKP</sequence>
<dbReference type="RefSeq" id="WP_377071275.1">
    <property type="nucleotide sequence ID" value="NZ_JBHMEC010000038.1"/>
</dbReference>
<comment type="caution">
    <text evidence="2">The sequence shown here is derived from an EMBL/GenBank/DDBJ whole genome shotgun (WGS) entry which is preliminary data.</text>
</comment>
<evidence type="ECO:0000313" key="2">
    <source>
        <dbReference type="EMBL" id="MFB9151644.1"/>
    </source>
</evidence>
<dbReference type="EMBL" id="JBHMEC010000038">
    <property type="protein sequence ID" value="MFB9151644.1"/>
    <property type="molecule type" value="Genomic_DNA"/>
</dbReference>
<gene>
    <name evidence="2" type="ORF">ACFFU4_17990</name>
</gene>